<reference evidence="4 5" key="1">
    <citation type="submission" date="2012-08" db="EMBL/GenBank/DDBJ databases">
        <title>Whole genome shotgun sequence of Gordonia rhizosphera NBRC 16068.</title>
        <authorList>
            <person name="Takarada H."/>
            <person name="Isaki S."/>
            <person name="Hosoyama A."/>
            <person name="Tsuchikane K."/>
            <person name="Katsumata H."/>
            <person name="Baba S."/>
            <person name="Ohji S."/>
            <person name="Yamazaki S."/>
            <person name="Fujita N."/>
        </authorList>
    </citation>
    <scope>NUCLEOTIDE SEQUENCE [LARGE SCALE GENOMIC DNA]</scope>
    <source>
        <strain evidence="4 5">NBRC 16068</strain>
    </source>
</reference>
<gene>
    <name evidence="4" type="ORF">GORHZ_055_00850</name>
</gene>
<dbReference type="InterPro" id="IPR000073">
    <property type="entry name" value="AB_hydrolase_1"/>
</dbReference>
<dbReference type="Pfam" id="PF00561">
    <property type="entry name" value="Abhydrolase_1"/>
    <property type="match status" value="1"/>
</dbReference>
<sequence length="265" mass="28250">MGHGLGAVKEMGLDAFAERFCDAGYACLVFDYRHFGDSDGRPRQLLSIPRQLDDWAAAIAYARSIDAVDATRVVCWGSSFGGGHAMVAAARDGRVAAVIAQCPFTSGTASVLALDPRTALKVTARGIADVAAAAVRRKPVMIGLVGRPHESALMTAPDAAPGYLGLVPQGYPFVNEVAARVGLQIPFHHPGRVLAELRCPVLVCVCDDDSVAPARQTVRYARRGPTTQLLRYPTGHFDIYVGDAFEEAVADQVDFLDRVVPLAGF</sequence>
<dbReference type="InterPro" id="IPR050261">
    <property type="entry name" value="FrsA_esterase"/>
</dbReference>
<dbReference type="AlphaFoldDB" id="K6VQZ9"/>
<evidence type="ECO:0000259" key="3">
    <source>
        <dbReference type="Pfam" id="PF00561"/>
    </source>
</evidence>
<evidence type="ECO:0000256" key="1">
    <source>
        <dbReference type="ARBA" id="ARBA00022801"/>
    </source>
</evidence>
<dbReference type="eggNOG" id="COG1073">
    <property type="taxonomic scope" value="Bacteria"/>
</dbReference>
<dbReference type="EMBL" id="BAHC01000055">
    <property type="protein sequence ID" value="GAB89300.1"/>
    <property type="molecule type" value="Genomic_DNA"/>
</dbReference>
<comment type="similarity">
    <text evidence="2">Belongs to the AB hydrolase superfamily. FUS2 hydrolase family.</text>
</comment>
<feature type="domain" description="AB hydrolase-1" evidence="3">
    <location>
        <begin position="3"/>
        <end position="121"/>
    </location>
</feature>
<keyword evidence="1" id="KW-0378">Hydrolase</keyword>
<evidence type="ECO:0000313" key="5">
    <source>
        <dbReference type="Proteomes" id="UP000008363"/>
    </source>
</evidence>
<accession>K6VQZ9</accession>
<protein>
    <recommendedName>
        <fullName evidence="3">AB hydrolase-1 domain-containing protein</fullName>
    </recommendedName>
</protein>
<comment type="caution">
    <text evidence="4">The sequence shown here is derived from an EMBL/GenBank/DDBJ whole genome shotgun (WGS) entry which is preliminary data.</text>
</comment>
<evidence type="ECO:0000313" key="4">
    <source>
        <dbReference type="EMBL" id="GAB89300.1"/>
    </source>
</evidence>
<dbReference type="GO" id="GO:0052689">
    <property type="term" value="F:carboxylic ester hydrolase activity"/>
    <property type="evidence" value="ECO:0007669"/>
    <property type="project" value="UniProtKB-ARBA"/>
</dbReference>
<dbReference type="STRING" id="1108045.GORHZ_055_00850"/>
<organism evidence="4 5">
    <name type="scientific">Gordonia rhizosphera NBRC 16068</name>
    <dbReference type="NCBI Taxonomy" id="1108045"/>
    <lineage>
        <taxon>Bacteria</taxon>
        <taxon>Bacillati</taxon>
        <taxon>Actinomycetota</taxon>
        <taxon>Actinomycetes</taxon>
        <taxon>Mycobacteriales</taxon>
        <taxon>Gordoniaceae</taxon>
        <taxon>Gordonia</taxon>
    </lineage>
</organism>
<dbReference type="InterPro" id="IPR029058">
    <property type="entry name" value="AB_hydrolase_fold"/>
</dbReference>
<name>K6VQZ9_9ACTN</name>
<proteinExistence type="inferred from homology"/>
<keyword evidence="5" id="KW-1185">Reference proteome</keyword>
<dbReference type="PANTHER" id="PTHR22946:SF9">
    <property type="entry name" value="POLYKETIDE TRANSFERASE AF380"/>
    <property type="match status" value="1"/>
</dbReference>
<dbReference type="Gene3D" id="3.40.50.1820">
    <property type="entry name" value="alpha/beta hydrolase"/>
    <property type="match status" value="1"/>
</dbReference>
<dbReference type="SUPFAM" id="SSF53474">
    <property type="entry name" value="alpha/beta-Hydrolases"/>
    <property type="match status" value="1"/>
</dbReference>
<evidence type="ECO:0000256" key="2">
    <source>
        <dbReference type="ARBA" id="ARBA00038115"/>
    </source>
</evidence>
<dbReference type="PANTHER" id="PTHR22946">
    <property type="entry name" value="DIENELACTONE HYDROLASE DOMAIN-CONTAINING PROTEIN-RELATED"/>
    <property type="match status" value="1"/>
</dbReference>
<dbReference type="Proteomes" id="UP000008363">
    <property type="component" value="Unassembled WGS sequence"/>
</dbReference>